<dbReference type="GO" id="GO:0060070">
    <property type="term" value="P:canonical Wnt signaling pathway"/>
    <property type="evidence" value="ECO:0007669"/>
    <property type="project" value="TreeGrafter"/>
</dbReference>
<evidence type="ECO:0000259" key="5">
    <source>
        <dbReference type="PROSITE" id="PS50038"/>
    </source>
</evidence>
<dbReference type="Pfam" id="PF01392">
    <property type="entry name" value="Fz"/>
    <property type="match status" value="1"/>
</dbReference>
<feature type="domain" description="FZ" evidence="5">
    <location>
        <begin position="19"/>
        <end position="146"/>
    </location>
</feature>
<evidence type="ECO:0000256" key="2">
    <source>
        <dbReference type="ARBA" id="ARBA00023157"/>
    </source>
</evidence>
<accession>A0A915JM21</accession>
<dbReference type="InterPro" id="IPR036790">
    <property type="entry name" value="Frizzled_dom_sf"/>
</dbReference>
<reference evidence="7" key="1">
    <citation type="submission" date="2022-11" db="UniProtKB">
        <authorList>
            <consortium name="WormBaseParasite"/>
        </authorList>
    </citation>
    <scope>IDENTIFICATION</scope>
</reference>
<dbReference type="AlphaFoldDB" id="A0A915JM21"/>
<dbReference type="WBParaSite" id="nRc.2.0.1.t27254-RA">
    <property type="protein sequence ID" value="nRc.2.0.1.t27254-RA"/>
    <property type="gene ID" value="nRc.2.0.1.g27254"/>
</dbReference>
<comment type="caution">
    <text evidence="3">Lacks conserved residue(s) required for the propagation of feature annotation.</text>
</comment>
<feature type="disulfide bond" evidence="3">
    <location>
        <begin position="32"/>
        <end position="78"/>
    </location>
</feature>
<sequence length="146" mass="16929">MRILIILFLLIAGQSLCFPQQQQCQRITVPTCLNMGYNMTSVPNRFHHQRQDEISLEVHQYLPLINAKCSPDLHFFLCAMYVPICLPDFNHQTIPPCRSLCESAKRGCEQLMNRFSYFWPVDLACDQLPERQEVLCVDSPPPKNCK</sequence>
<dbReference type="SUPFAM" id="SSF63501">
    <property type="entry name" value="Frizzled cysteine-rich domain"/>
    <property type="match status" value="1"/>
</dbReference>
<dbReference type="InterPro" id="IPR015526">
    <property type="entry name" value="Frizzled/SFRP"/>
</dbReference>
<dbReference type="InterPro" id="IPR020067">
    <property type="entry name" value="Frizzled_dom"/>
</dbReference>
<evidence type="ECO:0000313" key="6">
    <source>
        <dbReference type="Proteomes" id="UP000887565"/>
    </source>
</evidence>
<name>A0A915JM21_ROMCU</name>
<dbReference type="GO" id="GO:0042813">
    <property type="term" value="F:Wnt receptor activity"/>
    <property type="evidence" value="ECO:0007669"/>
    <property type="project" value="TreeGrafter"/>
</dbReference>
<evidence type="ECO:0000256" key="4">
    <source>
        <dbReference type="SAM" id="SignalP"/>
    </source>
</evidence>
<dbReference type="Gene3D" id="1.10.2000.10">
    <property type="entry name" value="Frizzled cysteine-rich domain"/>
    <property type="match status" value="1"/>
</dbReference>
<keyword evidence="1" id="KW-0217">Developmental protein</keyword>
<dbReference type="PROSITE" id="PS50038">
    <property type="entry name" value="FZ"/>
    <property type="match status" value="1"/>
</dbReference>
<dbReference type="SMART" id="SM00063">
    <property type="entry name" value="FRI"/>
    <property type="match status" value="1"/>
</dbReference>
<feature type="chain" id="PRO_5036908454" evidence="4">
    <location>
        <begin position="18"/>
        <end position="146"/>
    </location>
</feature>
<evidence type="ECO:0000256" key="1">
    <source>
        <dbReference type="ARBA" id="ARBA00022473"/>
    </source>
</evidence>
<evidence type="ECO:0000313" key="7">
    <source>
        <dbReference type="WBParaSite" id="nRc.2.0.1.t27254-RA"/>
    </source>
</evidence>
<dbReference type="OMA" id="QFWPLVH"/>
<dbReference type="Proteomes" id="UP000887565">
    <property type="component" value="Unplaced"/>
</dbReference>
<keyword evidence="4" id="KW-0732">Signal</keyword>
<feature type="disulfide bond" evidence="3">
    <location>
        <begin position="24"/>
        <end position="85"/>
    </location>
</feature>
<feature type="signal peptide" evidence="4">
    <location>
        <begin position="1"/>
        <end position="17"/>
    </location>
</feature>
<keyword evidence="6" id="KW-1185">Reference proteome</keyword>
<evidence type="ECO:0000256" key="3">
    <source>
        <dbReference type="PROSITE-ProRule" id="PRU00090"/>
    </source>
</evidence>
<keyword evidence="2 3" id="KW-1015">Disulfide bond</keyword>
<dbReference type="PANTHER" id="PTHR11309">
    <property type="entry name" value="FRIZZLED"/>
    <property type="match status" value="1"/>
</dbReference>
<dbReference type="GO" id="GO:0035567">
    <property type="term" value="P:non-canonical Wnt signaling pathway"/>
    <property type="evidence" value="ECO:0007669"/>
    <property type="project" value="TreeGrafter"/>
</dbReference>
<dbReference type="GO" id="GO:0017147">
    <property type="term" value="F:Wnt-protein binding"/>
    <property type="evidence" value="ECO:0007669"/>
    <property type="project" value="TreeGrafter"/>
</dbReference>
<dbReference type="GO" id="GO:0005886">
    <property type="term" value="C:plasma membrane"/>
    <property type="evidence" value="ECO:0007669"/>
    <property type="project" value="TreeGrafter"/>
</dbReference>
<organism evidence="6 7">
    <name type="scientific">Romanomermis culicivorax</name>
    <name type="common">Nematode worm</name>
    <dbReference type="NCBI Taxonomy" id="13658"/>
    <lineage>
        <taxon>Eukaryota</taxon>
        <taxon>Metazoa</taxon>
        <taxon>Ecdysozoa</taxon>
        <taxon>Nematoda</taxon>
        <taxon>Enoplea</taxon>
        <taxon>Dorylaimia</taxon>
        <taxon>Mermithida</taxon>
        <taxon>Mermithoidea</taxon>
        <taxon>Mermithidae</taxon>
        <taxon>Romanomermis</taxon>
    </lineage>
</organism>
<proteinExistence type="predicted"/>
<protein>
    <submittedName>
        <fullName evidence="7">FZ domain-containing protein</fullName>
    </submittedName>
</protein>
<feature type="disulfide bond" evidence="3">
    <location>
        <begin position="101"/>
        <end position="125"/>
    </location>
</feature>